<keyword evidence="4" id="KW-0812">Transmembrane</keyword>
<dbReference type="FunFam" id="3.30.70.270:FF:000001">
    <property type="entry name" value="Diguanylate cyclase domain protein"/>
    <property type="match status" value="1"/>
</dbReference>
<dbReference type="SMART" id="SM00267">
    <property type="entry name" value="GGDEF"/>
    <property type="match status" value="1"/>
</dbReference>
<gene>
    <name evidence="6" type="ORF">DXV75_01230</name>
</gene>
<keyword evidence="7" id="KW-1185">Reference proteome</keyword>
<dbReference type="AlphaFoldDB" id="A0A3D8MED3"/>
<feature type="domain" description="GGDEF" evidence="5">
    <location>
        <begin position="364"/>
        <end position="500"/>
    </location>
</feature>
<reference evidence="7" key="1">
    <citation type="submission" date="2018-08" db="EMBL/GenBank/DDBJ databases">
        <authorList>
            <person name="Zhang J."/>
            <person name="Du Z.-J."/>
        </authorList>
    </citation>
    <scope>NUCLEOTIDE SEQUENCE [LARGE SCALE GENOMIC DNA]</scope>
    <source>
        <strain evidence="7">KCTC 52655</strain>
    </source>
</reference>
<dbReference type="InterPro" id="IPR000160">
    <property type="entry name" value="GGDEF_dom"/>
</dbReference>
<keyword evidence="4" id="KW-1133">Transmembrane helix</keyword>
<proteinExistence type="predicted"/>
<evidence type="ECO:0000256" key="3">
    <source>
        <dbReference type="ARBA" id="ARBA00034247"/>
    </source>
</evidence>
<evidence type="ECO:0000256" key="1">
    <source>
        <dbReference type="ARBA" id="ARBA00001946"/>
    </source>
</evidence>
<comment type="catalytic activity">
    <reaction evidence="3">
        <text>2 GTP = 3',3'-c-di-GMP + 2 diphosphate</text>
        <dbReference type="Rhea" id="RHEA:24898"/>
        <dbReference type="ChEBI" id="CHEBI:33019"/>
        <dbReference type="ChEBI" id="CHEBI:37565"/>
        <dbReference type="ChEBI" id="CHEBI:58805"/>
        <dbReference type="EC" id="2.7.7.65"/>
    </reaction>
</comment>
<feature type="transmembrane region" description="Helical" evidence="4">
    <location>
        <begin position="304"/>
        <end position="327"/>
    </location>
</feature>
<dbReference type="EC" id="2.7.7.65" evidence="2"/>
<dbReference type="PANTHER" id="PTHR45138:SF9">
    <property type="entry name" value="DIGUANYLATE CYCLASE DGCM-RELATED"/>
    <property type="match status" value="1"/>
</dbReference>
<evidence type="ECO:0000256" key="4">
    <source>
        <dbReference type="SAM" id="Phobius"/>
    </source>
</evidence>
<name>A0A3D8MED3_9ALTE</name>
<evidence type="ECO:0000313" key="7">
    <source>
        <dbReference type="Proteomes" id="UP000256561"/>
    </source>
</evidence>
<dbReference type="Gene3D" id="3.30.70.270">
    <property type="match status" value="1"/>
</dbReference>
<dbReference type="PROSITE" id="PS50887">
    <property type="entry name" value="GGDEF"/>
    <property type="match status" value="1"/>
</dbReference>
<comment type="cofactor">
    <cofactor evidence="1">
        <name>Mg(2+)</name>
        <dbReference type="ChEBI" id="CHEBI:18420"/>
    </cofactor>
</comment>
<dbReference type="InterPro" id="IPR050469">
    <property type="entry name" value="Diguanylate_Cyclase"/>
</dbReference>
<sequence length="511" mass="58666">MYRAFLGLREEVSGQVSTDTLYFITRWIIQLFQISGEDPAALIELMLVMDNLKNHNPNLLFQYSVDEAHESAFSIYYNLNNLEPAEQHCQRFVEAQQQRFSSPPAEFRCKAQLTGDTQPFQHAWQDYQAKLLKAELRDDPLQHALILKDQAWLMLRHNKDAKDIQNLLDRAIDILNSQPYVNHREMALAYWLKVYVLAQLGDYERGLDRLNKAYESTKIKQPPQLNNLLQTAHLYLLKSSGRYEEASALGNEIAYQSFYREPLTGHNDLPVLSISLEKVLQFSDYASMQQKNESLALQVENARLFRLLTVLLAVFTLVILSVTYLAYRNSKMQARTDGLTQLLNRQEGMRRLKLEAGRMRRRSDRICIAILDLDGFKQINDTHGHRTGDEVLKLLAGIMQKHLRQSDVAFRYGGEEFVIVYRNTTTAEASVSLENLRDKLQKYSGWETTDDTLSVNFSAGLVEFSDTDVNVLYAIDYADKMLYQAKRSGKGKTVAGVYSRSTPEDLTFNGV</sequence>
<dbReference type="EMBL" id="QRHA01000001">
    <property type="protein sequence ID" value="RDV29113.1"/>
    <property type="molecule type" value="Genomic_DNA"/>
</dbReference>
<accession>A0A3D8MED3</accession>
<dbReference type="Pfam" id="PF00990">
    <property type="entry name" value="GGDEF"/>
    <property type="match status" value="1"/>
</dbReference>
<dbReference type="NCBIfam" id="TIGR00254">
    <property type="entry name" value="GGDEF"/>
    <property type="match status" value="1"/>
</dbReference>
<evidence type="ECO:0000313" key="6">
    <source>
        <dbReference type="EMBL" id="RDV29113.1"/>
    </source>
</evidence>
<organism evidence="6 7">
    <name type="scientific">Alteromonas aestuariivivens</name>
    <dbReference type="NCBI Taxonomy" id="1938339"/>
    <lineage>
        <taxon>Bacteria</taxon>
        <taxon>Pseudomonadati</taxon>
        <taxon>Pseudomonadota</taxon>
        <taxon>Gammaproteobacteria</taxon>
        <taxon>Alteromonadales</taxon>
        <taxon>Alteromonadaceae</taxon>
        <taxon>Alteromonas/Salinimonas group</taxon>
        <taxon>Alteromonas</taxon>
    </lineage>
</organism>
<dbReference type="CDD" id="cd01949">
    <property type="entry name" value="GGDEF"/>
    <property type="match status" value="1"/>
</dbReference>
<comment type="caution">
    <text evidence="6">The sequence shown here is derived from an EMBL/GenBank/DDBJ whole genome shotgun (WGS) entry which is preliminary data.</text>
</comment>
<protein>
    <recommendedName>
        <fullName evidence="2">diguanylate cyclase</fullName>
        <ecNumber evidence="2">2.7.7.65</ecNumber>
    </recommendedName>
</protein>
<dbReference type="SUPFAM" id="SSF55073">
    <property type="entry name" value="Nucleotide cyclase"/>
    <property type="match status" value="1"/>
</dbReference>
<dbReference type="GO" id="GO:0052621">
    <property type="term" value="F:diguanylate cyclase activity"/>
    <property type="evidence" value="ECO:0007669"/>
    <property type="project" value="UniProtKB-EC"/>
</dbReference>
<evidence type="ECO:0000259" key="5">
    <source>
        <dbReference type="PROSITE" id="PS50887"/>
    </source>
</evidence>
<dbReference type="PANTHER" id="PTHR45138">
    <property type="entry name" value="REGULATORY COMPONENTS OF SENSORY TRANSDUCTION SYSTEM"/>
    <property type="match status" value="1"/>
</dbReference>
<dbReference type="InterPro" id="IPR029787">
    <property type="entry name" value="Nucleotide_cyclase"/>
</dbReference>
<dbReference type="Proteomes" id="UP000256561">
    <property type="component" value="Unassembled WGS sequence"/>
</dbReference>
<evidence type="ECO:0000256" key="2">
    <source>
        <dbReference type="ARBA" id="ARBA00012528"/>
    </source>
</evidence>
<keyword evidence="4" id="KW-0472">Membrane</keyword>
<dbReference type="InterPro" id="IPR043128">
    <property type="entry name" value="Rev_trsase/Diguanyl_cyclase"/>
</dbReference>